<comment type="caution">
    <text evidence="1">The sequence shown here is derived from an EMBL/GenBank/DDBJ whole genome shotgun (WGS) entry which is preliminary data.</text>
</comment>
<dbReference type="Proteomes" id="UP000810292">
    <property type="component" value="Unassembled WGS sequence"/>
</dbReference>
<accession>A0A9D9ID10</accession>
<gene>
    <name evidence="1" type="ORF">IAA72_07355</name>
</gene>
<reference evidence="1" key="1">
    <citation type="submission" date="2020-10" db="EMBL/GenBank/DDBJ databases">
        <authorList>
            <person name="Gilroy R."/>
        </authorList>
    </citation>
    <scope>NUCLEOTIDE SEQUENCE</scope>
    <source>
        <strain evidence="1">14700</strain>
    </source>
</reference>
<evidence type="ECO:0000313" key="1">
    <source>
        <dbReference type="EMBL" id="MBO8469584.1"/>
    </source>
</evidence>
<organism evidence="1 2">
    <name type="scientific">Candidatus Ornithospirochaeta stercoravium</name>
    <dbReference type="NCBI Taxonomy" id="2840897"/>
    <lineage>
        <taxon>Bacteria</taxon>
        <taxon>Pseudomonadati</taxon>
        <taxon>Spirochaetota</taxon>
        <taxon>Spirochaetia</taxon>
        <taxon>Spirochaetales</taxon>
        <taxon>Spirochaetaceae</taxon>
        <taxon>Spirochaetaceae incertae sedis</taxon>
        <taxon>Candidatus Ornithospirochaeta</taxon>
    </lineage>
</organism>
<dbReference type="AlphaFoldDB" id="A0A9D9ID10"/>
<protein>
    <submittedName>
        <fullName evidence="1">Uncharacterized protein</fullName>
    </submittedName>
</protein>
<dbReference type="EMBL" id="JADIMF010000119">
    <property type="protein sequence ID" value="MBO8469584.1"/>
    <property type="molecule type" value="Genomic_DNA"/>
</dbReference>
<proteinExistence type="predicted"/>
<evidence type="ECO:0000313" key="2">
    <source>
        <dbReference type="Proteomes" id="UP000810292"/>
    </source>
</evidence>
<sequence length="201" mass="22557">MDWSAGASLGARYRSTAPDLFYYSLSASYENLDFVFSGIGNDDIAADLRYDFPVGKTIHNDFIFHTDYTPGEGGYSSLGYLFSQHFRLSWFLLRYGIGVQGAVSYTPFADKPFYSLVPLIELSFGFDIDPVAFMIYGTNASPDTSEWKLMLSFGARCEVEINERHLIFADGFIAIDNIMDMSDFTLSGWGVKLGYAYRGKL</sequence>
<name>A0A9D9ID10_9SPIO</name>
<reference evidence="1" key="2">
    <citation type="journal article" date="2021" name="PeerJ">
        <title>Extensive microbial diversity within the chicken gut microbiome revealed by metagenomics and culture.</title>
        <authorList>
            <person name="Gilroy R."/>
            <person name="Ravi A."/>
            <person name="Getino M."/>
            <person name="Pursley I."/>
            <person name="Horton D.L."/>
            <person name="Alikhan N.F."/>
            <person name="Baker D."/>
            <person name="Gharbi K."/>
            <person name="Hall N."/>
            <person name="Watson M."/>
            <person name="Adriaenssens E.M."/>
            <person name="Foster-Nyarko E."/>
            <person name="Jarju S."/>
            <person name="Secka A."/>
            <person name="Antonio M."/>
            <person name="Oren A."/>
            <person name="Chaudhuri R.R."/>
            <person name="La Ragione R."/>
            <person name="Hildebrand F."/>
            <person name="Pallen M.J."/>
        </authorList>
    </citation>
    <scope>NUCLEOTIDE SEQUENCE</scope>
    <source>
        <strain evidence="1">14700</strain>
    </source>
</reference>